<feature type="domain" description="Autotransporter" evidence="4">
    <location>
        <begin position="1495"/>
        <end position="1767"/>
    </location>
</feature>
<dbReference type="PROSITE" id="PS50853">
    <property type="entry name" value="FN3"/>
    <property type="match status" value="4"/>
</dbReference>
<name>A0ABT6XFZ6_9GAMM</name>
<dbReference type="SMART" id="SM00060">
    <property type="entry name" value="FN3"/>
    <property type="match status" value="4"/>
</dbReference>
<proteinExistence type="predicted"/>
<dbReference type="Proteomes" id="UP001321580">
    <property type="component" value="Unassembled WGS sequence"/>
</dbReference>
<evidence type="ECO:0000313" key="5">
    <source>
        <dbReference type="EMBL" id="MDI9239079.1"/>
    </source>
</evidence>
<feature type="chain" id="PRO_5047492174" evidence="2">
    <location>
        <begin position="39"/>
        <end position="1799"/>
    </location>
</feature>
<feature type="domain" description="Fibronectin type-III" evidence="3">
    <location>
        <begin position="724"/>
        <end position="813"/>
    </location>
</feature>
<dbReference type="InterPro" id="IPR008964">
    <property type="entry name" value="Invasin/intimin_cell_adhesion"/>
</dbReference>
<dbReference type="InterPro" id="IPR036116">
    <property type="entry name" value="FN3_sf"/>
</dbReference>
<dbReference type="SUPFAM" id="SSF103515">
    <property type="entry name" value="Autotransporter"/>
    <property type="match status" value="1"/>
</dbReference>
<dbReference type="PANTHER" id="PTHR34720:SF9">
    <property type="entry name" value="BLR4714 PROTEIN"/>
    <property type="match status" value="1"/>
</dbReference>
<dbReference type="SMART" id="SM00869">
    <property type="entry name" value="Autotransporter"/>
    <property type="match status" value="1"/>
</dbReference>
<evidence type="ECO:0000256" key="2">
    <source>
        <dbReference type="SAM" id="SignalP"/>
    </source>
</evidence>
<evidence type="ECO:0000259" key="3">
    <source>
        <dbReference type="PROSITE" id="PS50853"/>
    </source>
</evidence>
<evidence type="ECO:0000256" key="1">
    <source>
        <dbReference type="SAM" id="MobiDB-lite"/>
    </source>
</evidence>
<keyword evidence="6" id="KW-1185">Reference proteome</keyword>
<evidence type="ECO:0000313" key="6">
    <source>
        <dbReference type="Proteomes" id="UP001321580"/>
    </source>
</evidence>
<comment type="caution">
    <text evidence="5">The sequence shown here is derived from an EMBL/GenBank/DDBJ whole genome shotgun (WGS) entry which is preliminary data.</text>
</comment>
<feature type="domain" description="Fibronectin type-III" evidence="3">
    <location>
        <begin position="551"/>
        <end position="640"/>
    </location>
</feature>
<feature type="domain" description="Fibronectin type-III" evidence="3">
    <location>
        <begin position="897"/>
        <end position="987"/>
    </location>
</feature>
<gene>
    <name evidence="5" type="ORF">QLQ15_09175</name>
</gene>
<feature type="region of interest" description="Disordered" evidence="1">
    <location>
        <begin position="1770"/>
        <end position="1799"/>
    </location>
</feature>
<dbReference type="InterPro" id="IPR003961">
    <property type="entry name" value="FN3_dom"/>
</dbReference>
<sequence length="1799" mass="179489">MAGKNIGRAFGARVLSRLRDGAGSLALLLALVAGSALADAQAAVFSETFTAQPPGLPTAPTPGVTSFSMMLGGQPFTYSIVGPSADLSWDPSSYPGDPGVNINSGGAATLTIARSDAANFRIDGMTVDVSPAAPSVVMLQGYLDGAPVGPGATIMPGVRTHVGLGMVVDEVRLTSDEFVLTLIDNISGDSAVDLTAPSVTSISSSTPNGTYKVGDVVPVQVNLSEAVFVIGTPQLTLETGATDRVVNYVSGSGTSTLTFIYTVQAGDQSFDLDYTNTTALALNGSTIRDAANNNATLTLALPGTFGSLGADKNIVIDGVVPTVSTVSSSTANGSYKIGDVISVTVALSESVVVTGTPQLTLETGAIDRVVNYVSGSGTGTLTFNYTVQAGDQSADLDYTGTTALALNGGTIRDAVGNNATLTLASPGAAGSLGANKAIVADGVAPAVSSIVVSGSPAATATTMAFTVTFGETVSNVSTDDFTLVGSGSASGTIASVSASSGSTVDVQVSGIQGTGTLKLNLNGGTNVIDVVGNAAPAYTSGSTHTVAIPTAPDAPTIGAATPNNGQVSVAFTAPVNNGGSAITVYTVTSSPGGLTASGASSPIVVTGLTNGQSYTFTVTATNAIGTSVASSATAAVTPKTSQTIAFANPGAQNFGATPTLTAIANSGLTVSFSSSTTGVCTITSGGALTFITAGSCTVNADQAGNAATNAATTVSQTFTVNAVTPGAPTVGTATAGNTQATVTFTAPASNGGASITGYTVTANPGGATASGASSPITVTGLTNGVAYTFTVTATNSAGTGAASAASNSITPASAQTITFANPGAQNFGTTPIITASSDSGLTVSFTSTTTGVCTITSGGTLTFVSAGTCTINADQAGNSSFLAATQVSRSFTVNSVVPGAPVSVVATAGDTQALVAFTAPASTGGSTITGYTVTVSPADVAPVNGASSPIVVTGLTNGQAYTFTVTADNLAGTGPASSASNSVTPKATQTITFVNPGAQNFGTTPTLTATSDSGLTPTFTSSTTGVCTITSGGALTFVTAGACTINADQAGNGSYLAATQVSRSFTVNGTAPGAPTIGTAVIAGANSATVSFTAPAYSGGTSVTGYTVTSSPGGLIASGTASPIVISGLASGQAYTFTVRATNASGTGASSAASNTVTPAPALVLSTGALATATHATAFAQALVVTGGAAPFTFTVASGALPRGVALDSDGTLSGTPEETGRFSFTAEVRDANSTVAMQAYELVVAASAQSITGFTANPTAPVFAPNGTFTVSATGGASANPVVFATTTPAVCRVTAATVTMLSIGRCSLTADQAGDANHQVAAQVSLDVDIAPAQPTLVWTQELRKVLGEPAFELSIPQSPSTGAFTFASNNTAVASVSGRTVTIVGPGTAIITATQAAAGNYHGASIEVQLVVDGRPDPTRDNGVTGLLQAQVDASVRFAQAQQSNIHDRLRQVRSGNNASGNNLSLSYASLGGRQGLSVPLAQTTDDTLWPQMPQGWGLWSAGTATFGDSGQGSYGFRTDGITFGVDRVIGDNLLLGLAGSVATNDSDLDRSTSRMASDQRSLALYGLWRAGDNLFVDGLIATGSLDFDIRRYSQEANVIGTAQRDGDQWFGSLSFGYEHRNDGMTFTGYGRFNAQRSTLDAYREHGLGLYDLAYREQDVDNSTVAIGLEGSYLMGASVRPFWSAEYREALENKGEAAMNYVVFPNPTDYRFGMRSYNDHALSLAAGIDMQLGSGWQLSFLFGHEQARNATDSNTFGARIQYGAQPSAVGRAVSDEPVAQDDGALSDRRSRSRSGR</sequence>
<dbReference type="EMBL" id="JASGBI010000001">
    <property type="protein sequence ID" value="MDI9239079.1"/>
    <property type="molecule type" value="Genomic_DNA"/>
</dbReference>
<accession>A0ABT6XFZ6</accession>
<dbReference type="Pfam" id="PF05345">
    <property type="entry name" value="He_PIG"/>
    <property type="match status" value="1"/>
</dbReference>
<dbReference type="SUPFAM" id="SSF49373">
    <property type="entry name" value="Invasin/intimin cell-adhesion fragments"/>
    <property type="match status" value="1"/>
</dbReference>
<dbReference type="Gene3D" id="2.40.128.130">
    <property type="entry name" value="Autotransporter beta-domain"/>
    <property type="match status" value="1"/>
</dbReference>
<protein>
    <submittedName>
        <fullName evidence="5">Autotransporter domain-containing protein</fullName>
    </submittedName>
</protein>
<dbReference type="SUPFAM" id="SSF49265">
    <property type="entry name" value="Fibronectin type III"/>
    <property type="match status" value="4"/>
</dbReference>
<dbReference type="InterPro" id="IPR005546">
    <property type="entry name" value="Autotransporte_beta"/>
</dbReference>
<dbReference type="PROSITE" id="PS51208">
    <property type="entry name" value="AUTOTRANSPORTER"/>
    <property type="match status" value="1"/>
</dbReference>
<dbReference type="Gene3D" id="2.60.40.10">
    <property type="entry name" value="Immunoglobulins"/>
    <property type="match status" value="5"/>
</dbReference>
<dbReference type="PANTHER" id="PTHR34720">
    <property type="entry name" value="MICROCYSTIN DEPENDENT PROTEIN"/>
    <property type="match status" value="1"/>
</dbReference>
<dbReference type="RefSeq" id="WP_283212486.1">
    <property type="nucleotide sequence ID" value="NZ_JASGBI010000001.1"/>
</dbReference>
<keyword evidence="2" id="KW-0732">Signal</keyword>
<dbReference type="Pfam" id="PF03797">
    <property type="entry name" value="Autotransporter"/>
    <property type="match status" value="1"/>
</dbReference>
<dbReference type="Gene3D" id="2.60.40.1080">
    <property type="match status" value="1"/>
</dbReference>
<feature type="signal peptide" evidence="2">
    <location>
        <begin position="1"/>
        <end position="38"/>
    </location>
</feature>
<dbReference type="InterPro" id="IPR013783">
    <property type="entry name" value="Ig-like_fold"/>
</dbReference>
<dbReference type="InterPro" id="IPR036709">
    <property type="entry name" value="Autotransporte_beta_dom_sf"/>
</dbReference>
<dbReference type="Pfam" id="PF00041">
    <property type="entry name" value="fn3"/>
    <property type="match status" value="4"/>
</dbReference>
<dbReference type="CDD" id="cd00063">
    <property type="entry name" value="FN3"/>
    <property type="match status" value="4"/>
</dbReference>
<evidence type="ECO:0000259" key="4">
    <source>
        <dbReference type="PROSITE" id="PS51208"/>
    </source>
</evidence>
<reference evidence="5 6" key="1">
    <citation type="submission" date="2023-05" db="EMBL/GenBank/DDBJ databases">
        <title>Lysobacter sp. strain LF1 Genome sequencing and assembly.</title>
        <authorList>
            <person name="Jung Y."/>
        </authorList>
    </citation>
    <scope>NUCLEOTIDE SEQUENCE [LARGE SCALE GENOMIC DNA]</scope>
    <source>
        <strain evidence="5 6">LF1</strain>
    </source>
</reference>
<feature type="domain" description="Fibronectin type-III" evidence="3">
    <location>
        <begin position="1071"/>
        <end position="1162"/>
    </location>
</feature>
<organism evidence="5 6">
    <name type="scientific">Lysobacter stagni</name>
    <dbReference type="NCBI Taxonomy" id="3045172"/>
    <lineage>
        <taxon>Bacteria</taxon>
        <taxon>Pseudomonadati</taxon>
        <taxon>Pseudomonadota</taxon>
        <taxon>Gammaproteobacteria</taxon>
        <taxon>Lysobacterales</taxon>
        <taxon>Lysobacteraceae</taxon>
        <taxon>Lysobacter</taxon>
    </lineage>
</organism>